<dbReference type="Gene3D" id="3.40.190.170">
    <property type="entry name" value="Bacterial extracellular solute-binding protein, family 7"/>
    <property type="match status" value="1"/>
</dbReference>
<dbReference type="Proteomes" id="UP001165283">
    <property type="component" value="Unassembled WGS sequence"/>
</dbReference>
<organism evidence="5 6">
    <name type="scientific">Pseudonocardia humida</name>
    <dbReference type="NCBI Taxonomy" id="2800819"/>
    <lineage>
        <taxon>Bacteria</taxon>
        <taxon>Bacillati</taxon>
        <taxon>Actinomycetota</taxon>
        <taxon>Actinomycetes</taxon>
        <taxon>Pseudonocardiales</taxon>
        <taxon>Pseudonocardiaceae</taxon>
        <taxon>Pseudonocardia</taxon>
    </lineage>
</organism>
<evidence type="ECO:0000256" key="2">
    <source>
        <dbReference type="ARBA" id="ARBA00022448"/>
    </source>
</evidence>
<keyword evidence="2" id="KW-0813">Transport</keyword>
<comment type="similarity">
    <text evidence="1">Belongs to the bacterial solute-binding protein 7 family.</text>
</comment>
<comment type="caution">
    <text evidence="5">The sequence shown here is derived from an EMBL/GenBank/DDBJ whole genome shotgun (WGS) entry which is preliminary data.</text>
</comment>
<dbReference type="PANTHER" id="PTHR33376">
    <property type="match status" value="1"/>
</dbReference>
<protein>
    <submittedName>
        <fullName evidence="5">DctP family TRAP transporter solute-binding subunit</fullName>
    </submittedName>
</protein>
<dbReference type="Pfam" id="PF03480">
    <property type="entry name" value="DctP"/>
    <property type="match status" value="1"/>
</dbReference>
<feature type="chain" id="PRO_5046037776" evidence="4">
    <location>
        <begin position="24"/>
        <end position="342"/>
    </location>
</feature>
<evidence type="ECO:0000313" key="5">
    <source>
        <dbReference type="EMBL" id="MCO1661124.1"/>
    </source>
</evidence>
<dbReference type="PANTHER" id="PTHR33376:SF7">
    <property type="entry name" value="C4-DICARBOXYLATE-BINDING PROTEIN DCTB"/>
    <property type="match status" value="1"/>
</dbReference>
<keyword evidence="3 4" id="KW-0732">Signal</keyword>
<dbReference type="InterPro" id="IPR038404">
    <property type="entry name" value="TRAP_DctP_sf"/>
</dbReference>
<dbReference type="NCBIfam" id="NF037995">
    <property type="entry name" value="TRAP_S1"/>
    <property type="match status" value="1"/>
</dbReference>
<evidence type="ECO:0000256" key="3">
    <source>
        <dbReference type="ARBA" id="ARBA00022729"/>
    </source>
</evidence>
<evidence type="ECO:0000256" key="1">
    <source>
        <dbReference type="ARBA" id="ARBA00009023"/>
    </source>
</evidence>
<dbReference type="EMBL" id="JAGSOV010000109">
    <property type="protein sequence ID" value="MCO1661124.1"/>
    <property type="molecule type" value="Genomic_DNA"/>
</dbReference>
<dbReference type="NCBIfam" id="TIGR00787">
    <property type="entry name" value="dctP"/>
    <property type="match status" value="1"/>
</dbReference>
<evidence type="ECO:0000256" key="4">
    <source>
        <dbReference type="SAM" id="SignalP"/>
    </source>
</evidence>
<dbReference type="RefSeq" id="WP_252446635.1">
    <property type="nucleotide sequence ID" value="NZ_JAGSOV010000109.1"/>
</dbReference>
<dbReference type="PIRSF" id="PIRSF006470">
    <property type="entry name" value="DctB"/>
    <property type="match status" value="1"/>
</dbReference>
<keyword evidence="6" id="KW-1185">Reference proteome</keyword>
<reference evidence="5" key="1">
    <citation type="submission" date="2021-04" db="EMBL/GenBank/DDBJ databases">
        <title>Pseudonocardia sp. nov., isolated from sandy soil of mangrove forest.</title>
        <authorList>
            <person name="Zan Z."/>
            <person name="Huang R."/>
            <person name="Liu W."/>
        </authorList>
    </citation>
    <scope>NUCLEOTIDE SEQUENCE</scope>
    <source>
        <strain evidence="5">S2-4</strain>
    </source>
</reference>
<sequence length="342" mass="36605">MLAVLVLAGAVALAGCGARGAGAGGDAADGQTFSIKFSHVVTPATPKGQAAERFKQVVEERSGGRITVEIYPNSELYGDKDELQALQSNSVQVLAPASAKFTTIAPALQVLDLPFLFDSVEDIPEVVSPDSAAGKAIYESEALAANNIKVMGLWDNGLKQLSSNTEMRTPESLAGLSFRIQPSDVLRSQFESWGASATPLAFAEVYNALQQGVVDGQENPYSNIESQNMHTVQSHITASDHGYIGYVLVINNQFFESLPADLQAVVQESADEASAYNREVAATLNEQARTTIEEAGTTTILELSPEERQAFKDRVVPSVWQQYADVLGPDLIDALLAEQNAR</sequence>
<proteinExistence type="inferred from homology"/>
<dbReference type="InterPro" id="IPR004682">
    <property type="entry name" value="TRAP_DctP"/>
</dbReference>
<feature type="signal peptide" evidence="4">
    <location>
        <begin position="1"/>
        <end position="23"/>
    </location>
</feature>
<evidence type="ECO:0000313" key="6">
    <source>
        <dbReference type="Proteomes" id="UP001165283"/>
    </source>
</evidence>
<gene>
    <name evidence="5" type="ORF">KDL28_39370</name>
</gene>
<name>A0ABT1AE72_9PSEU</name>
<dbReference type="InterPro" id="IPR018389">
    <property type="entry name" value="DctP_fam"/>
</dbReference>
<accession>A0ABT1AE72</accession>